<dbReference type="PANTHER" id="PTHR11908:SF132">
    <property type="entry name" value="ALDEHYDE OXIDASE 1-RELATED"/>
    <property type="match status" value="1"/>
</dbReference>
<dbReference type="AlphaFoldDB" id="A0A7G6E324"/>
<dbReference type="RefSeq" id="WP_034422235.1">
    <property type="nucleotide sequence ID" value="NZ_CP045798.1"/>
</dbReference>
<evidence type="ECO:0000256" key="2">
    <source>
        <dbReference type="ARBA" id="ARBA00023002"/>
    </source>
</evidence>
<dbReference type="Gene3D" id="3.30.365.10">
    <property type="entry name" value="Aldehyde oxidase/xanthine dehydrogenase, molybdopterin binding domain"/>
    <property type="match status" value="4"/>
</dbReference>
<dbReference type="InterPro" id="IPR008274">
    <property type="entry name" value="AldOxase/xan_DH_MoCoBD1"/>
</dbReference>
<dbReference type="PANTHER" id="PTHR11908">
    <property type="entry name" value="XANTHINE DEHYDROGENASE"/>
    <property type="match status" value="1"/>
</dbReference>
<dbReference type="SUPFAM" id="SSF56003">
    <property type="entry name" value="Molybdenum cofactor-binding domain"/>
    <property type="match status" value="1"/>
</dbReference>
<dbReference type="OrthoDB" id="41753at2"/>
<dbReference type="InterPro" id="IPR016208">
    <property type="entry name" value="Ald_Oxase/xanthine_DH-like"/>
</dbReference>
<evidence type="ECO:0000313" key="5">
    <source>
        <dbReference type="Proteomes" id="UP000515847"/>
    </source>
</evidence>
<evidence type="ECO:0000313" key="4">
    <source>
        <dbReference type="EMBL" id="QNB46478.1"/>
    </source>
</evidence>
<dbReference type="Pfam" id="PF20256">
    <property type="entry name" value="MoCoBD_2"/>
    <property type="match status" value="1"/>
</dbReference>
<reference evidence="4 5" key="1">
    <citation type="journal article" date="2019" name="Front. Microbiol.">
        <title>Thermoanaerosceptrum fracticalcis gen. nov. sp. nov., a Novel Fumarate-Fermenting Microorganism From a Deep Fractured Carbonate Aquifer of the US Great Basin.</title>
        <authorList>
            <person name="Hamilton-Brehm S.D."/>
            <person name="Stewart L.E."/>
            <person name="Zavarin M."/>
            <person name="Caldwell M."/>
            <person name="Lawson P.A."/>
            <person name="Onstott T.C."/>
            <person name="Grzymski J."/>
            <person name="Neveux I."/>
            <person name="Lollar B.S."/>
            <person name="Russell C.E."/>
            <person name="Moser D.P."/>
        </authorList>
    </citation>
    <scope>NUCLEOTIDE SEQUENCE [LARGE SCALE GENOMIC DNA]</scope>
    <source>
        <strain evidence="4 5">DRI-13</strain>
    </source>
</reference>
<dbReference type="InterPro" id="IPR046867">
    <property type="entry name" value="AldOxase/xan_DH_MoCoBD2"/>
</dbReference>
<dbReference type="InterPro" id="IPR036856">
    <property type="entry name" value="Ald_Oxase/Xan_DH_a/b_sf"/>
</dbReference>
<sequence>MAGNVIGKSVVRKDALEKVTGAAKYVGDLKFSPMLHAKILRSPYAHAKIVSIDTSEAKKLPGVKAVVTGDDFHQYVGLYLVDRTLYAYEKVRYIGEAVAGVAAVSPEIAEEAVKLIKVEYEPLPVVLDPEEAMKPDAPLIHEKLHEYKCVPFIFPVPHTNISNHFKIRKGNVEEGFKQSDYIFEDEYYVPHMQHCPIEPHGTIAHMDQKGKITVYNSCQSPNATRKLLSAALNYPVNKIRVIAPYVGGGFGGKAGATIETLVVPLAMKTPGYYVKLIYNREEEFRDTFVRQGMKAYVKTGVTREGKILAQELKMIWDGGAYTEYGANITRAAGYTSGGPYEIPHMKTDSYCVYTNKPVGGPFRGFGMGELHWALEQQLDQIACKLGIDPVQIRMINACRDGSINACGEKLKDIGLTKCIEKAAEMIGWDKPKEYTPGKVRGRGIACMVKGPAMPPNAGSSAVLKINEDGSANLLITATEIGQGSMTALAQIAAEELGMSVDKIEVALPDTEYTPYEWQTVASRITYSAGNAVIRAAQDAKRQLKELAAVGFGVTPEEMDVANDKVFLIANPEKYYTIAELSLGLVLPNGGGVGGPIVGRGSWVPEGLGGLDPETGQGTKAVAHWTFGCQAVEIDVDVETGKIDLVNVAAVYDIGRVINPCMAEGQTQGGIVQGQGVAFHEQMVFDENGKLKNPSFVDYKLINAVEMPKMSIHFVETPLEDGPYGARGFGEHVMVPTAPAIANALYDALGIRVKSLPMTAEKVLKAIKDKNCV</sequence>
<keyword evidence="1" id="KW-0500">Molybdenum</keyword>
<keyword evidence="5" id="KW-1185">Reference proteome</keyword>
<proteinExistence type="predicted"/>
<evidence type="ECO:0000256" key="1">
    <source>
        <dbReference type="ARBA" id="ARBA00022505"/>
    </source>
</evidence>
<evidence type="ECO:0000259" key="3">
    <source>
        <dbReference type="SMART" id="SM01008"/>
    </source>
</evidence>
<dbReference type="SUPFAM" id="SSF54665">
    <property type="entry name" value="CO dehydrogenase molybdoprotein N-domain-like"/>
    <property type="match status" value="1"/>
</dbReference>
<dbReference type="GO" id="GO:0005506">
    <property type="term" value="F:iron ion binding"/>
    <property type="evidence" value="ECO:0007669"/>
    <property type="project" value="InterPro"/>
</dbReference>
<name>A0A7G6E324_THEFR</name>
<dbReference type="InterPro" id="IPR000674">
    <property type="entry name" value="Ald_Oxase/Xan_DH_a/b"/>
</dbReference>
<dbReference type="KEGG" id="tfr:BR63_09225"/>
<dbReference type="Gene3D" id="3.90.1170.50">
    <property type="entry name" value="Aldehyde oxidase/xanthine dehydrogenase, a/b hammerhead"/>
    <property type="match status" value="1"/>
</dbReference>
<dbReference type="Pfam" id="PF02738">
    <property type="entry name" value="MoCoBD_1"/>
    <property type="match status" value="1"/>
</dbReference>
<dbReference type="Pfam" id="PF01315">
    <property type="entry name" value="Ald_Xan_dh_C"/>
    <property type="match status" value="1"/>
</dbReference>
<feature type="domain" description="Aldehyde oxidase/xanthine dehydrogenase a/b hammerhead" evidence="3">
    <location>
        <begin position="20"/>
        <end position="124"/>
    </location>
</feature>
<dbReference type="GO" id="GO:0016491">
    <property type="term" value="F:oxidoreductase activity"/>
    <property type="evidence" value="ECO:0007669"/>
    <property type="project" value="UniProtKB-KW"/>
</dbReference>
<accession>A0A7G6E324</accession>
<dbReference type="EMBL" id="CP045798">
    <property type="protein sequence ID" value="QNB46478.1"/>
    <property type="molecule type" value="Genomic_DNA"/>
</dbReference>
<organism evidence="4 5">
    <name type="scientific">Thermanaerosceptrum fracticalcis</name>
    <dbReference type="NCBI Taxonomy" id="1712410"/>
    <lineage>
        <taxon>Bacteria</taxon>
        <taxon>Bacillati</taxon>
        <taxon>Bacillota</taxon>
        <taxon>Clostridia</taxon>
        <taxon>Eubacteriales</taxon>
        <taxon>Peptococcaceae</taxon>
        <taxon>Thermanaerosceptrum</taxon>
    </lineage>
</organism>
<dbReference type="Proteomes" id="UP000515847">
    <property type="component" value="Chromosome"/>
</dbReference>
<dbReference type="SMART" id="SM01008">
    <property type="entry name" value="Ald_Xan_dh_C"/>
    <property type="match status" value="1"/>
</dbReference>
<dbReference type="InterPro" id="IPR037165">
    <property type="entry name" value="AldOxase/xan_DH_Mopterin-bd_sf"/>
</dbReference>
<protein>
    <submittedName>
        <fullName evidence="4">Molybdopterin-dependent oxidoreductase</fullName>
    </submittedName>
</protein>
<gene>
    <name evidence="4" type="ORF">BR63_09225</name>
</gene>
<keyword evidence="2" id="KW-0560">Oxidoreductase</keyword>